<dbReference type="InterPro" id="IPR043128">
    <property type="entry name" value="Rev_trsase/Diguanyl_cyclase"/>
</dbReference>
<organism evidence="6 7">
    <name type="scientific">Rhodanobacter denitrificans</name>
    <dbReference type="NCBI Taxonomy" id="666685"/>
    <lineage>
        <taxon>Bacteria</taxon>
        <taxon>Pseudomonadati</taxon>
        <taxon>Pseudomonadota</taxon>
        <taxon>Gammaproteobacteria</taxon>
        <taxon>Lysobacterales</taxon>
        <taxon>Rhodanobacteraceae</taxon>
        <taxon>Rhodanobacter</taxon>
    </lineage>
</organism>
<dbReference type="SMART" id="SM00267">
    <property type="entry name" value="GGDEF"/>
    <property type="match status" value="1"/>
</dbReference>
<dbReference type="PANTHER" id="PTHR45138">
    <property type="entry name" value="REGULATORY COMPONENTS OF SENSORY TRANSDUCTION SYSTEM"/>
    <property type="match status" value="1"/>
</dbReference>
<keyword evidence="3" id="KW-0812">Transmembrane</keyword>
<dbReference type="GO" id="GO:0052621">
    <property type="term" value="F:diguanylate cyclase activity"/>
    <property type="evidence" value="ECO:0007669"/>
    <property type="project" value="UniProtKB-EC"/>
</dbReference>
<sequence length="582" mass="64566">MWPAMAAMAWCALAHAGNPPTPVTDPKQALDRIERLRTTDHPRFAQMLAEFHREVPRLSASEQWHLRYLDAWEASYEGYAASAESQLREVIGRSGDAALSTKASALLLSNLGFSRRYEEAYRLANQLTAALPAVKDPQARFILLENLSQMLNYAGQTDLAVNYARMMESVVPPDGSLCRPRYLQVAALYNGKRLTTASAELQQAIDTCTAAGEPIITHALELALDSLYLDQEQPGKALALLDRIAPAIEASRYYLHMLSAQAKRAMAYAKLGRDAEARTAALAAVAMGHPGDINEWLKDAYEVLYQVEKKQGHAAAALDYHEHYAAQDKGYLNDVGARTLAYRTVQQQVLTRQMEAEELGRQNAVLRMHQALAGKTVETGRLYIALLLMALASIALWLFRLKRSQLRFKRLSHYDGLTGIYNHQHFIGEAERTLRLSEKHARHACLASIDLDHFKQVNDTHGHVMGDTVLKHAVGICQQHLRPADLFGRLGGEEFGILLRECSRDQGLEIADRIRVAIETAPIEKDGRDIWISASVGLAFTDTCGYGLQRLCKEADAALYRAKRTGRNRVIADAGNGSLAEA</sequence>
<evidence type="ECO:0000256" key="3">
    <source>
        <dbReference type="SAM" id="Phobius"/>
    </source>
</evidence>
<evidence type="ECO:0000259" key="5">
    <source>
        <dbReference type="PROSITE" id="PS50887"/>
    </source>
</evidence>
<evidence type="ECO:0000256" key="2">
    <source>
        <dbReference type="ARBA" id="ARBA00012528"/>
    </source>
</evidence>
<feature type="signal peptide" evidence="4">
    <location>
        <begin position="1"/>
        <end position="16"/>
    </location>
</feature>
<accession>A0A368KCD0</accession>
<reference evidence="6 7" key="1">
    <citation type="submission" date="2018-05" db="EMBL/GenBank/DDBJ databases">
        <title>Draft genome sequence of Rhodanobacter denitrificans Yn1 isolated from gold copper mine.</title>
        <authorList>
            <person name="Yang N."/>
            <person name="Mazhar H.S."/>
            <person name="Rensing C."/>
        </authorList>
    </citation>
    <scope>NUCLEOTIDE SEQUENCE [LARGE SCALE GENOMIC DNA]</scope>
    <source>
        <strain evidence="6 7">Yn1</strain>
    </source>
</reference>
<dbReference type="GO" id="GO:1902201">
    <property type="term" value="P:negative regulation of bacterial-type flagellum-dependent cell motility"/>
    <property type="evidence" value="ECO:0007669"/>
    <property type="project" value="TreeGrafter"/>
</dbReference>
<evidence type="ECO:0000313" key="7">
    <source>
        <dbReference type="Proteomes" id="UP000252387"/>
    </source>
</evidence>
<keyword evidence="3" id="KW-1133">Transmembrane helix</keyword>
<name>A0A368KCD0_9GAMM</name>
<dbReference type="GO" id="GO:0005886">
    <property type="term" value="C:plasma membrane"/>
    <property type="evidence" value="ECO:0007669"/>
    <property type="project" value="TreeGrafter"/>
</dbReference>
<dbReference type="FunFam" id="3.30.70.270:FF:000001">
    <property type="entry name" value="Diguanylate cyclase domain protein"/>
    <property type="match status" value="1"/>
</dbReference>
<gene>
    <name evidence="6" type="ORF">DEO45_15345</name>
</gene>
<feature type="transmembrane region" description="Helical" evidence="3">
    <location>
        <begin position="382"/>
        <end position="401"/>
    </location>
</feature>
<dbReference type="EC" id="2.7.7.65" evidence="2"/>
<dbReference type="Gene3D" id="3.30.70.270">
    <property type="match status" value="1"/>
</dbReference>
<proteinExistence type="predicted"/>
<dbReference type="PANTHER" id="PTHR45138:SF24">
    <property type="entry name" value="DIGUANYLATE CYCLASE DGCC-RELATED"/>
    <property type="match status" value="1"/>
</dbReference>
<feature type="chain" id="PRO_5016859261" description="diguanylate cyclase" evidence="4">
    <location>
        <begin position="17"/>
        <end position="582"/>
    </location>
</feature>
<keyword evidence="3" id="KW-0472">Membrane</keyword>
<keyword evidence="4" id="KW-0732">Signal</keyword>
<evidence type="ECO:0000256" key="1">
    <source>
        <dbReference type="ARBA" id="ARBA00001946"/>
    </source>
</evidence>
<protein>
    <recommendedName>
        <fullName evidence="2">diguanylate cyclase</fullName>
        <ecNumber evidence="2">2.7.7.65</ecNumber>
    </recommendedName>
</protein>
<comment type="cofactor">
    <cofactor evidence="1">
        <name>Mg(2+)</name>
        <dbReference type="ChEBI" id="CHEBI:18420"/>
    </cofactor>
</comment>
<dbReference type="Pfam" id="PF00990">
    <property type="entry name" value="GGDEF"/>
    <property type="match status" value="1"/>
</dbReference>
<dbReference type="Proteomes" id="UP000252387">
    <property type="component" value="Unassembled WGS sequence"/>
</dbReference>
<dbReference type="GO" id="GO:0043709">
    <property type="term" value="P:cell adhesion involved in single-species biofilm formation"/>
    <property type="evidence" value="ECO:0007669"/>
    <property type="project" value="TreeGrafter"/>
</dbReference>
<dbReference type="CDD" id="cd01949">
    <property type="entry name" value="GGDEF"/>
    <property type="match status" value="1"/>
</dbReference>
<dbReference type="InterPro" id="IPR000160">
    <property type="entry name" value="GGDEF_dom"/>
</dbReference>
<dbReference type="InterPro" id="IPR050469">
    <property type="entry name" value="Diguanylate_Cyclase"/>
</dbReference>
<dbReference type="SUPFAM" id="SSF55073">
    <property type="entry name" value="Nucleotide cyclase"/>
    <property type="match status" value="1"/>
</dbReference>
<dbReference type="NCBIfam" id="TIGR00254">
    <property type="entry name" value="GGDEF"/>
    <property type="match status" value="1"/>
</dbReference>
<dbReference type="EMBL" id="QFWQ01000010">
    <property type="protein sequence ID" value="RCS28818.1"/>
    <property type="molecule type" value="Genomic_DNA"/>
</dbReference>
<comment type="caution">
    <text evidence="6">The sequence shown here is derived from an EMBL/GenBank/DDBJ whole genome shotgun (WGS) entry which is preliminary data.</text>
</comment>
<evidence type="ECO:0000313" key="6">
    <source>
        <dbReference type="EMBL" id="RCS28818.1"/>
    </source>
</evidence>
<dbReference type="PROSITE" id="PS50887">
    <property type="entry name" value="GGDEF"/>
    <property type="match status" value="1"/>
</dbReference>
<evidence type="ECO:0000256" key="4">
    <source>
        <dbReference type="SAM" id="SignalP"/>
    </source>
</evidence>
<dbReference type="AlphaFoldDB" id="A0A368KCD0"/>
<dbReference type="OrthoDB" id="9803824at2"/>
<dbReference type="InterPro" id="IPR029787">
    <property type="entry name" value="Nucleotide_cyclase"/>
</dbReference>
<keyword evidence="7" id="KW-1185">Reference proteome</keyword>
<feature type="domain" description="GGDEF" evidence="5">
    <location>
        <begin position="442"/>
        <end position="575"/>
    </location>
</feature>